<comment type="caution">
    <text evidence="1">The sequence shown here is derived from an EMBL/GenBank/DDBJ whole genome shotgun (WGS) entry which is preliminary data.</text>
</comment>
<protein>
    <submittedName>
        <fullName evidence="1">Uncharacterized protein</fullName>
    </submittedName>
</protein>
<proteinExistence type="predicted"/>
<evidence type="ECO:0000313" key="2">
    <source>
        <dbReference type="Proteomes" id="UP001164250"/>
    </source>
</evidence>
<gene>
    <name evidence="1" type="ORF">Patl1_16186</name>
</gene>
<accession>A0ACC1B8R8</accession>
<reference evidence="2" key="1">
    <citation type="journal article" date="2023" name="G3 (Bethesda)">
        <title>Genome assembly and association tests identify interacting loci associated with vigor, precocity, and sex in interspecific pistachio rootstocks.</title>
        <authorList>
            <person name="Palmer W."/>
            <person name="Jacygrad E."/>
            <person name="Sagayaradj S."/>
            <person name="Cavanaugh K."/>
            <person name="Han R."/>
            <person name="Bertier L."/>
            <person name="Beede B."/>
            <person name="Kafkas S."/>
            <person name="Golino D."/>
            <person name="Preece J."/>
            <person name="Michelmore R."/>
        </authorList>
    </citation>
    <scope>NUCLEOTIDE SEQUENCE [LARGE SCALE GENOMIC DNA]</scope>
</reference>
<keyword evidence="2" id="KW-1185">Reference proteome</keyword>
<sequence length="387" mass="42206">MVMVSSRFSSLALALFIFLSTLVSSELLLEEGYTVTTVIDGHHLKINPHSVIPRPGSSDLILLDSANSLFYTFSFPLSQENVMRRLSGNGAGYQDGEPGSAQFKKPRSFAVDLKGNVYVADKSNYVIRKITNSGVTTIAGGYSKKTGNDDGPAQNATFSYDFELTFVPGICALLISDHGNQLVRQINLKAEDCSRSSHSGRGAATVWVLGMGLSCLIGLVIGIVVRPYIISHEALNLLLLNMTWRDYQINLVKQVQILCFGIRSVVASSTVYALLRRIFWLSISYISLMFRINNLESKTSDKVVYLPKTSNTGVSLLDYILKQGNEKEGTTDFLSVNHGKLDDMIKANIMGFAREAEDTTPVLGSSIEGRYGVDLTCPSGAIVSSSL</sequence>
<dbReference type="Proteomes" id="UP001164250">
    <property type="component" value="Chromosome 6"/>
</dbReference>
<evidence type="ECO:0000313" key="1">
    <source>
        <dbReference type="EMBL" id="KAJ0095269.1"/>
    </source>
</evidence>
<organism evidence="1 2">
    <name type="scientific">Pistacia atlantica</name>
    <dbReference type="NCBI Taxonomy" id="434234"/>
    <lineage>
        <taxon>Eukaryota</taxon>
        <taxon>Viridiplantae</taxon>
        <taxon>Streptophyta</taxon>
        <taxon>Embryophyta</taxon>
        <taxon>Tracheophyta</taxon>
        <taxon>Spermatophyta</taxon>
        <taxon>Magnoliopsida</taxon>
        <taxon>eudicotyledons</taxon>
        <taxon>Gunneridae</taxon>
        <taxon>Pentapetalae</taxon>
        <taxon>rosids</taxon>
        <taxon>malvids</taxon>
        <taxon>Sapindales</taxon>
        <taxon>Anacardiaceae</taxon>
        <taxon>Pistacia</taxon>
    </lineage>
</organism>
<dbReference type="EMBL" id="CM047902">
    <property type="protein sequence ID" value="KAJ0095269.1"/>
    <property type="molecule type" value="Genomic_DNA"/>
</dbReference>
<name>A0ACC1B8R8_9ROSI</name>